<dbReference type="Proteomes" id="UP000199312">
    <property type="component" value="Unassembled WGS sequence"/>
</dbReference>
<dbReference type="InterPro" id="IPR021145">
    <property type="entry name" value="Portal_protein_SPP1_Gp6-like"/>
</dbReference>
<name>A0A1I6NRZ0_9FLAO</name>
<reference evidence="2" key="1">
    <citation type="submission" date="2016-10" db="EMBL/GenBank/DDBJ databases">
        <authorList>
            <person name="Varghese N."/>
            <person name="Submissions S."/>
        </authorList>
    </citation>
    <scope>NUCLEOTIDE SEQUENCE [LARGE SCALE GENOMIC DNA]</scope>
    <source>
        <strain evidence="2">DSM 24450</strain>
    </source>
</reference>
<gene>
    <name evidence="1" type="ORF">SAMN04488006_0474</name>
</gene>
<accession>A0A1I6NRZ0</accession>
<keyword evidence="2" id="KW-1185">Reference proteome</keyword>
<sequence>MVIDLIKEGKIADAIELLQKNAVGDVEKYTKEFNNDRTIRATQVGKRSDKVTAKEVIKVAKIPIPFQRKIVKSAASFLFAKPVKLIGKEVNDNNSIITDLWDDLRMDSLLLNFCKTVKSETSAAIVFFPVKKEGEIETKIKARILDNTSGKLYPEFDAFGDMISFGWEYETTENDKKVKYLYLYTAETNYIFRNEKEWLLASENGETKNELQKIPIVYLSQEHPEWWEVQDLIDRFENTFARFCDTNDYFANPKYKIKGSVGTYPDKDTTAIKVDIVETENGNVVSGDVDIISWDRAPEALKLEFETSEKLIYGLSDTANFSTESMKGIGNVANYAMELMFYGSILKAKWDEGDYQVVISRIINIMKASVKVFGYNGKKIDLEENDFNVQFQSVLPKNLKEIMEILSEATGGKATMSQATAVANNPLVEDNEEELETIQEEETNAKKVELGSTVI</sequence>
<evidence type="ECO:0000313" key="1">
    <source>
        <dbReference type="EMBL" id="SFS30707.1"/>
    </source>
</evidence>
<dbReference type="AlphaFoldDB" id="A0A1I6NRZ0"/>
<dbReference type="OrthoDB" id="1452435at2"/>
<evidence type="ECO:0000313" key="2">
    <source>
        <dbReference type="Proteomes" id="UP000199312"/>
    </source>
</evidence>
<dbReference type="Pfam" id="PF05133">
    <property type="entry name" value="SPP1_portal"/>
    <property type="match status" value="1"/>
</dbReference>
<dbReference type="RefSeq" id="WP_090222159.1">
    <property type="nucleotide sequence ID" value="NZ_FOZP01000001.1"/>
</dbReference>
<organism evidence="1 2">
    <name type="scientific">Lutibacter maritimus</name>
    <dbReference type="NCBI Taxonomy" id="593133"/>
    <lineage>
        <taxon>Bacteria</taxon>
        <taxon>Pseudomonadati</taxon>
        <taxon>Bacteroidota</taxon>
        <taxon>Flavobacteriia</taxon>
        <taxon>Flavobacteriales</taxon>
        <taxon>Flavobacteriaceae</taxon>
        <taxon>Lutibacter</taxon>
    </lineage>
</organism>
<dbReference type="STRING" id="593133.SAMN04488006_0474"/>
<dbReference type="EMBL" id="FOZP01000001">
    <property type="protein sequence ID" value="SFS30707.1"/>
    <property type="molecule type" value="Genomic_DNA"/>
</dbReference>
<proteinExistence type="predicted"/>
<protein>
    <submittedName>
        <fullName evidence="1">Phage portal protein, SPP1 family</fullName>
    </submittedName>
</protein>